<gene>
    <name evidence="1" type="ORF">RRG08_052451</name>
</gene>
<comment type="caution">
    <text evidence="1">The sequence shown here is derived from an EMBL/GenBank/DDBJ whole genome shotgun (WGS) entry which is preliminary data.</text>
</comment>
<organism evidence="1 2">
    <name type="scientific">Elysia crispata</name>
    <name type="common">lettuce slug</name>
    <dbReference type="NCBI Taxonomy" id="231223"/>
    <lineage>
        <taxon>Eukaryota</taxon>
        <taxon>Metazoa</taxon>
        <taxon>Spiralia</taxon>
        <taxon>Lophotrochozoa</taxon>
        <taxon>Mollusca</taxon>
        <taxon>Gastropoda</taxon>
        <taxon>Heterobranchia</taxon>
        <taxon>Euthyneura</taxon>
        <taxon>Panpulmonata</taxon>
        <taxon>Sacoglossa</taxon>
        <taxon>Placobranchoidea</taxon>
        <taxon>Plakobranchidae</taxon>
        <taxon>Elysia</taxon>
    </lineage>
</organism>
<evidence type="ECO:0000313" key="2">
    <source>
        <dbReference type="Proteomes" id="UP001283361"/>
    </source>
</evidence>
<evidence type="ECO:0000313" key="1">
    <source>
        <dbReference type="EMBL" id="KAK3797852.1"/>
    </source>
</evidence>
<keyword evidence="2" id="KW-1185">Reference proteome</keyword>
<sequence length="104" mass="11465">MVSEIKSLVPVARFTPVGASRAHHSRLWLTSDNTLPAFRRLGHEVWEGAYTGDIFVESEAVATATPMERLELCGWGDGELLVNIPVVMMEISCGEKMGRSPHDI</sequence>
<dbReference type="AlphaFoldDB" id="A0AAE1E8G7"/>
<dbReference type="EMBL" id="JAWDGP010000740">
    <property type="protein sequence ID" value="KAK3797852.1"/>
    <property type="molecule type" value="Genomic_DNA"/>
</dbReference>
<proteinExistence type="predicted"/>
<protein>
    <submittedName>
        <fullName evidence="1">Uncharacterized protein</fullName>
    </submittedName>
</protein>
<name>A0AAE1E8G7_9GAST</name>
<accession>A0AAE1E8G7</accession>
<dbReference type="Proteomes" id="UP001283361">
    <property type="component" value="Unassembled WGS sequence"/>
</dbReference>
<reference evidence="1" key="1">
    <citation type="journal article" date="2023" name="G3 (Bethesda)">
        <title>A reference genome for the long-term kleptoplast-retaining sea slug Elysia crispata morphotype clarki.</title>
        <authorList>
            <person name="Eastman K.E."/>
            <person name="Pendleton A.L."/>
            <person name="Shaikh M.A."/>
            <person name="Suttiyut T."/>
            <person name="Ogas R."/>
            <person name="Tomko P."/>
            <person name="Gavelis G."/>
            <person name="Widhalm J.R."/>
            <person name="Wisecaver J.H."/>
        </authorList>
    </citation>
    <scope>NUCLEOTIDE SEQUENCE</scope>
    <source>
        <strain evidence="1">ECLA1</strain>
    </source>
</reference>